<accession>A0A9D2EQD5</accession>
<dbReference type="PANTHER" id="PTHR30572:SF4">
    <property type="entry name" value="ABC TRANSPORTER PERMEASE YTRF"/>
    <property type="match status" value="1"/>
</dbReference>
<reference evidence="10" key="2">
    <citation type="submission" date="2021-04" db="EMBL/GenBank/DDBJ databases">
        <authorList>
            <person name="Gilroy R."/>
        </authorList>
    </citation>
    <scope>NUCLEOTIDE SEQUENCE</scope>
    <source>
        <strain evidence="10">ChiSxjej1B13-11774</strain>
    </source>
</reference>
<dbReference type="Pfam" id="PF02687">
    <property type="entry name" value="FtsX"/>
    <property type="match status" value="1"/>
</dbReference>
<dbReference type="Pfam" id="PF12704">
    <property type="entry name" value="MacB_PCD"/>
    <property type="match status" value="1"/>
</dbReference>
<name>A0A9D2EQD5_9FIRM</name>
<feature type="transmembrane region" description="Helical" evidence="7">
    <location>
        <begin position="398"/>
        <end position="418"/>
    </location>
</feature>
<comment type="caution">
    <text evidence="10">The sequence shown here is derived from an EMBL/GenBank/DDBJ whole genome shotgun (WGS) entry which is preliminary data.</text>
</comment>
<feature type="transmembrane region" description="Helical" evidence="7">
    <location>
        <begin position="21"/>
        <end position="42"/>
    </location>
</feature>
<comment type="subcellular location">
    <subcellularLocation>
        <location evidence="1">Cell membrane</location>
        <topology evidence="1">Multi-pass membrane protein</topology>
    </subcellularLocation>
</comment>
<gene>
    <name evidence="10" type="ORF">H9811_04165</name>
</gene>
<dbReference type="GO" id="GO:0022857">
    <property type="term" value="F:transmembrane transporter activity"/>
    <property type="evidence" value="ECO:0007669"/>
    <property type="project" value="TreeGrafter"/>
</dbReference>
<evidence type="ECO:0000259" key="9">
    <source>
        <dbReference type="Pfam" id="PF12704"/>
    </source>
</evidence>
<keyword evidence="3 7" id="KW-0812">Transmembrane</keyword>
<evidence type="ECO:0000256" key="2">
    <source>
        <dbReference type="ARBA" id="ARBA00022475"/>
    </source>
</evidence>
<dbReference type="GO" id="GO:0005886">
    <property type="term" value="C:plasma membrane"/>
    <property type="evidence" value="ECO:0007669"/>
    <property type="project" value="UniProtKB-SubCell"/>
</dbReference>
<feature type="domain" description="ABC3 transporter permease C-terminal" evidence="8">
    <location>
        <begin position="315"/>
        <end position="428"/>
    </location>
</feature>
<feature type="domain" description="MacB-like periplasmic core" evidence="9">
    <location>
        <begin position="21"/>
        <end position="273"/>
    </location>
</feature>
<dbReference type="InterPro" id="IPR025857">
    <property type="entry name" value="MacB_PCD"/>
</dbReference>
<evidence type="ECO:0000259" key="8">
    <source>
        <dbReference type="Pfam" id="PF02687"/>
    </source>
</evidence>
<evidence type="ECO:0000313" key="11">
    <source>
        <dbReference type="Proteomes" id="UP000824048"/>
    </source>
</evidence>
<feature type="transmembrane region" description="Helical" evidence="7">
    <location>
        <begin position="311"/>
        <end position="336"/>
    </location>
</feature>
<comment type="similarity">
    <text evidence="6">Belongs to the ABC-4 integral membrane protein family.</text>
</comment>
<sequence length="435" mass="45832">MQLFENITMALASVRSNKMRSLLTMLGIIIGIAAVIAIVTVGNSMTGTVTDSMSGMGVNNITVSLTQKSSDDTSGTAQGVTLRRFMDTTPAADDLITDEMLDEFAAAFPDQVSRIELSQEVGSGTIAKYGDPDTTINVSVSGSNAAALQAKEDSTAILTGRWLDDEKDAGRQVAVVSEKFVQQAIGGSNADAIGKSFTLTLNKNLYTFYITGVYEYTEDVYASMFGITDDDQIQTNMYIPLDVAKSIAGADDGYQSITVVAANGVDVTSFVDTVGSYFASYYTYNDTWTASASSISSLVESMTEMLNTMSLGISAIAAISLLVGGIGVMNIMMVSVTERTREIGTRKALGAPGSAIRMQFITESVILCMIGGIIGVVLGIALGALLSSVVGMAAKPSIPSILIAVGFSMAIGVFFGYYPANKAARLNPIDALRYE</sequence>
<keyword evidence="2" id="KW-1003">Cell membrane</keyword>
<dbReference type="InterPro" id="IPR050250">
    <property type="entry name" value="Macrolide_Exporter_MacB"/>
</dbReference>
<keyword evidence="5 7" id="KW-0472">Membrane</keyword>
<dbReference type="Proteomes" id="UP000824048">
    <property type="component" value="Unassembled WGS sequence"/>
</dbReference>
<evidence type="ECO:0000313" key="10">
    <source>
        <dbReference type="EMBL" id="HIZ41742.1"/>
    </source>
</evidence>
<evidence type="ECO:0000256" key="5">
    <source>
        <dbReference type="ARBA" id="ARBA00023136"/>
    </source>
</evidence>
<evidence type="ECO:0000256" key="1">
    <source>
        <dbReference type="ARBA" id="ARBA00004651"/>
    </source>
</evidence>
<dbReference type="InterPro" id="IPR003838">
    <property type="entry name" value="ABC3_permease_C"/>
</dbReference>
<dbReference type="AlphaFoldDB" id="A0A9D2EQD5"/>
<evidence type="ECO:0000256" key="6">
    <source>
        <dbReference type="ARBA" id="ARBA00038076"/>
    </source>
</evidence>
<protein>
    <submittedName>
        <fullName evidence="10">ABC transporter permease</fullName>
    </submittedName>
</protein>
<reference evidence="10" key="1">
    <citation type="journal article" date="2021" name="PeerJ">
        <title>Extensive microbial diversity within the chicken gut microbiome revealed by metagenomics and culture.</title>
        <authorList>
            <person name="Gilroy R."/>
            <person name="Ravi A."/>
            <person name="Getino M."/>
            <person name="Pursley I."/>
            <person name="Horton D.L."/>
            <person name="Alikhan N.F."/>
            <person name="Baker D."/>
            <person name="Gharbi K."/>
            <person name="Hall N."/>
            <person name="Watson M."/>
            <person name="Adriaenssens E.M."/>
            <person name="Foster-Nyarko E."/>
            <person name="Jarju S."/>
            <person name="Secka A."/>
            <person name="Antonio M."/>
            <person name="Oren A."/>
            <person name="Chaudhuri R.R."/>
            <person name="La Ragione R."/>
            <person name="Hildebrand F."/>
            <person name="Pallen M.J."/>
        </authorList>
    </citation>
    <scope>NUCLEOTIDE SEQUENCE</scope>
    <source>
        <strain evidence="10">ChiSxjej1B13-11774</strain>
    </source>
</reference>
<evidence type="ECO:0000256" key="3">
    <source>
        <dbReference type="ARBA" id="ARBA00022692"/>
    </source>
</evidence>
<evidence type="ECO:0000256" key="7">
    <source>
        <dbReference type="SAM" id="Phobius"/>
    </source>
</evidence>
<evidence type="ECO:0000256" key="4">
    <source>
        <dbReference type="ARBA" id="ARBA00022989"/>
    </source>
</evidence>
<feature type="transmembrane region" description="Helical" evidence="7">
    <location>
        <begin position="365"/>
        <end position="386"/>
    </location>
</feature>
<keyword evidence="4 7" id="KW-1133">Transmembrane helix</keyword>
<dbReference type="PANTHER" id="PTHR30572">
    <property type="entry name" value="MEMBRANE COMPONENT OF TRANSPORTER-RELATED"/>
    <property type="match status" value="1"/>
</dbReference>
<organism evidence="10 11">
    <name type="scientific">Candidatus Gemmiger excrementigallinarum</name>
    <dbReference type="NCBI Taxonomy" id="2838609"/>
    <lineage>
        <taxon>Bacteria</taxon>
        <taxon>Bacillati</taxon>
        <taxon>Bacillota</taxon>
        <taxon>Clostridia</taxon>
        <taxon>Eubacteriales</taxon>
        <taxon>Gemmiger</taxon>
    </lineage>
</organism>
<proteinExistence type="inferred from homology"/>
<dbReference type="EMBL" id="DXBP01000029">
    <property type="protein sequence ID" value="HIZ41742.1"/>
    <property type="molecule type" value="Genomic_DNA"/>
</dbReference>